<feature type="compositionally biased region" description="Polar residues" evidence="4">
    <location>
        <begin position="175"/>
        <end position="186"/>
    </location>
</feature>
<dbReference type="InterPro" id="IPR010756">
    <property type="entry name" value="Tls1-like"/>
</dbReference>
<dbReference type="PANTHER" id="PTHR13486:SF2">
    <property type="entry name" value="SPLICING FACTOR C9ORF78"/>
    <property type="match status" value="1"/>
</dbReference>
<keyword evidence="3" id="KW-0539">Nucleus</keyword>
<gene>
    <name evidence="5" type="ORF">UCDDA912_g00086</name>
</gene>
<dbReference type="Pfam" id="PF07052">
    <property type="entry name" value="Hep_59"/>
    <property type="match status" value="1"/>
</dbReference>
<feature type="compositionally biased region" description="Low complexity" evidence="4">
    <location>
        <begin position="34"/>
        <end position="50"/>
    </location>
</feature>
<keyword evidence="5" id="KW-0067">ATP-binding</keyword>
<comment type="similarity">
    <text evidence="2">Belongs to the TLS1 family.</text>
</comment>
<accession>A0A0G2HZ76</accession>
<evidence type="ECO:0000256" key="4">
    <source>
        <dbReference type="SAM" id="MobiDB-lite"/>
    </source>
</evidence>
<keyword evidence="6" id="KW-1185">Reference proteome</keyword>
<evidence type="ECO:0000256" key="3">
    <source>
        <dbReference type="ARBA" id="ARBA00023242"/>
    </source>
</evidence>
<evidence type="ECO:0000313" key="5">
    <source>
        <dbReference type="EMBL" id="KKY39933.1"/>
    </source>
</evidence>
<reference evidence="5 6" key="2">
    <citation type="submission" date="2015-05" db="EMBL/GenBank/DDBJ databases">
        <authorList>
            <person name="Morales-Cruz A."/>
            <person name="Amrine K.C."/>
            <person name="Cantu D."/>
        </authorList>
    </citation>
    <scope>NUCLEOTIDE SEQUENCE [LARGE SCALE GENOMIC DNA]</scope>
    <source>
        <strain evidence="5">DA912</strain>
    </source>
</reference>
<keyword evidence="5" id="KW-0347">Helicase</keyword>
<evidence type="ECO:0000256" key="1">
    <source>
        <dbReference type="ARBA" id="ARBA00004123"/>
    </source>
</evidence>
<proteinExistence type="inferred from homology"/>
<dbReference type="GO" id="GO:0005681">
    <property type="term" value="C:spliceosomal complex"/>
    <property type="evidence" value="ECO:0007669"/>
    <property type="project" value="TreeGrafter"/>
</dbReference>
<organism evidence="5 6">
    <name type="scientific">Diaporthe ampelina</name>
    <dbReference type="NCBI Taxonomy" id="1214573"/>
    <lineage>
        <taxon>Eukaryota</taxon>
        <taxon>Fungi</taxon>
        <taxon>Dikarya</taxon>
        <taxon>Ascomycota</taxon>
        <taxon>Pezizomycotina</taxon>
        <taxon>Sordariomycetes</taxon>
        <taxon>Sordariomycetidae</taxon>
        <taxon>Diaporthales</taxon>
        <taxon>Diaporthaceae</taxon>
        <taxon>Diaporthe</taxon>
    </lineage>
</organism>
<dbReference type="OrthoDB" id="5627at2759"/>
<comment type="subcellular location">
    <subcellularLocation>
        <location evidence="1">Nucleus</location>
    </subcellularLocation>
</comment>
<dbReference type="GO" id="GO:0004386">
    <property type="term" value="F:helicase activity"/>
    <property type="evidence" value="ECO:0007669"/>
    <property type="project" value="UniProtKB-KW"/>
</dbReference>
<name>A0A0G2HZ76_9PEZI</name>
<dbReference type="Proteomes" id="UP000034680">
    <property type="component" value="Unassembled WGS sequence"/>
</dbReference>
<feature type="compositionally biased region" description="Basic and acidic residues" evidence="4">
    <location>
        <begin position="298"/>
        <end position="317"/>
    </location>
</feature>
<reference evidence="5 6" key="1">
    <citation type="submission" date="2015-05" db="EMBL/GenBank/DDBJ databases">
        <title>Distinctive expansion of gene families associated with plant cell wall degradation and secondary metabolism in the genomes of grapevine trunk pathogens.</title>
        <authorList>
            <person name="Lawrence D.P."/>
            <person name="Travadon R."/>
            <person name="Rolshausen P.E."/>
            <person name="Baumgartner K."/>
        </authorList>
    </citation>
    <scope>NUCLEOTIDE SEQUENCE [LARGE SCALE GENOMIC DNA]</scope>
    <source>
        <strain evidence="5">DA912</strain>
    </source>
</reference>
<comment type="caution">
    <text evidence="5">The sequence shown here is derived from an EMBL/GenBank/DDBJ whole genome shotgun (WGS) entry which is preliminary data.</text>
</comment>
<feature type="region of interest" description="Disordered" evidence="4">
    <location>
        <begin position="277"/>
        <end position="367"/>
    </location>
</feature>
<sequence length="367" mass="40969">MDSTTTENTKPQVVFRPSKKRKHFRQRADESGAKPDAAALQAAAQPIPNQDGETKASGAQDTNSDPEESSVADALRLRSARKARLKGVGFRPEGTSKVSDEASMEQSLVLKDDPNGPDAMDYGISRRFAPQAGLVGELVNKHMEEYIESELARRHAAEKATEAENLQQQQQQQQKTSQPAGSSSADPTKRLGERPTMHGKLQEVDLGEEVRMRNANMTEQARRRLAGEVVETDEDGSRKRARIGKDGKPWRGRKRRGSDDIKRDQLVEELMRENRLDVYDVPAQPEASGEPGLDEAADEKIAEQFRREFMDAMSERRQQRRKAAPQPARPGAKQEEILKGPKLGGSRNARAAMRDLLLSQQEKDKKR</sequence>
<protein>
    <submittedName>
        <fullName evidence="5">Putative mrna splicing factor rna helicase</fullName>
    </submittedName>
</protein>
<feature type="region of interest" description="Disordered" evidence="4">
    <location>
        <begin position="150"/>
        <end position="265"/>
    </location>
</feature>
<evidence type="ECO:0000256" key="2">
    <source>
        <dbReference type="ARBA" id="ARBA00007643"/>
    </source>
</evidence>
<keyword evidence="5" id="KW-0547">Nucleotide-binding</keyword>
<evidence type="ECO:0000313" key="6">
    <source>
        <dbReference type="Proteomes" id="UP000034680"/>
    </source>
</evidence>
<feature type="region of interest" description="Disordered" evidence="4">
    <location>
        <begin position="1"/>
        <end position="123"/>
    </location>
</feature>
<feature type="compositionally biased region" description="Basic and acidic residues" evidence="4">
    <location>
        <begin position="150"/>
        <end position="162"/>
    </location>
</feature>
<dbReference type="EMBL" id="LCUC01000006">
    <property type="protein sequence ID" value="KKY39933.1"/>
    <property type="molecule type" value="Genomic_DNA"/>
</dbReference>
<feature type="compositionally biased region" description="Polar residues" evidence="4">
    <location>
        <begin position="1"/>
        <end position="11"/>
    </location>
</feature>
<dbReference type="AlphaFoldDB" id="A0A0G2HZ76"/>
<dbReference type="PANTHER" id="PTHR13486">
    <property type="entry name" value="TELOMERE LENGTH AND SILENCING PROTEIN 1 TLS1 FAMILY MEMBER"/>
    <property type="match status" value="1"/>
</dbReference>
<keyword evidence="5" id="KW-0378">Hydrolase</keyword>
<feature type="compositionally biased region" description="Basic and acidic residues" evidence="4">
    <location>
        <begin position="187"/>
        <end position="212"/>
    </location>
</feature>
<feature type="compositionally biased region" description="Basic and acidic residues" evidence="4">
    <location>
        <begin position="235"/>
        <end position="249"/>
    </location>
</feature>
<dbReference type="GO" id="GO:0000398">
    <property type="term" value="P:mRNA splicing, via spliceosome"/>
    <property type="evidence" value="ECO:0007669"/>
    <property type="project" value="TreeGrafter"/>
</dbReference>